<dbReference type="Proteomes" id="UP000789366">
    <property type="component" value="Unassembled WGS sequence"/>
</dbReference>
<name>A0ACA9L547_9GLOM</name>
<protein>
    <submittedName>
        <fullName evidence="1">7326_t:CDS:1</fullName>
    </submittedName>
</protein>
<dbReference type="EMBL" id="CAJVPW010002690">
    <property type="protein sequence ID" value="CAG8511439.1"/>
    <property type="molecule type" value="Genomic_DNA"/>
</dbReference>
<comment type="caution">
    <text evidence="1">The sequence shown here is derived from an EMBL/GenBank/DDBJ whole genome shotgun (WGS) entry which is preliminary data.</text>
</comment>
<gene>
    <name evidence="1" type="ORF">SPELUC_LOCUS3495</name>
</gene>
<reference evidence="1" key="1">
    <citation type="submission" date="2021-06" db="EMBL/GenBank/DDBJ databases">
        <authorList>
            <person name="Kallberg Y."/>
            <person name="Tangrot J."/>
            <person name="Rosling A."/>
        </authorList>
    </citation>
    <scope>NUCLEOTIDE SEQUENCE</scope>
    <source>
        <strain evidence="1">28 12/20/2015</strain>
    </source>
</reference>
<proteinExistence type="predicted"/>
<organism evidence="1 2">
    <name type="scientific">Cetraspora pellucida</name>
    <dbReference type="NCBI Taxonomy" id="1433469"/>
    <lineage>
        <taxon>Eukaryota</taxon>
        <taxon>Fungi</taxon>
        <taxon>Fungi incertae sedis</taxon>
        <taxon>Mucoromycota</taxon>
        <taxon>Glomeromycotina</taxon>
        <taxon>Glomeromycetes</taxon>
        <taxon>Diversisporales</taxon>
        <taxon>Gigasporaceae</taxon>
        <taxon>Cetraspora</taxon>
    </lineage>
</organism>
<evidence type="ECO:0000313" key="2">
    <source>
        <dbReference type="Proteomes" id="UP000789366"/>
    </source>
</evidence>
<accession>A0ACA9L547</accession>
<sequence length="155" mass="17981">MSHDDFQSLSFIPDPEPLENDNDHYKEFDNVYGQLTSEKFRPSAMNNPVNKDPNEKNFKENEEIQLQTTLDSLCYTCGSQLLPEDHELSKYLSVRLNITCDSPIESTYFSCRIKKLDICYWCGESEDLVEPSDKLKAEWKTIYPLCAFCKENGKT</sequence>
<evidence type="ECO:0000313" key="1">
    <source>
        <dbReference type="EMBL" id="CAG8511439.1"/>
    </source>
</evidence>
<keyword evidence="2" id="KW-1185">Reference proteome</keyword>